<dbReference type="AlphaFoldDB" id="A0A1V9QLX3"/>
<evidence type="ECO:0000313" key="2">
    <source>
        <dbReference type="Proteomes" id="UP000192638"/>
    </source>
</evidence>
<gene>
    <name evidence="1" type="ORF">B6U60_10590</name>
</gene>
<dbReference type="RefSeq" id="WP_081531173.1">
    <property type="nucleotide sequence ID" value="NZ_NBEB01000176.1"/>
</dbReference>
<dbReference type="Proteomes" id="UP000192638">
    <property type="component" value="Unassembled WGS sequence"/>
</dbReference>
<dbReference type="EMBL" id="NBEB01000176">
    <property type="protein sequence ID" value="OQQ78495.1"/>
    <property type="molecule type" value="Genomic_DNA"/>
</dbReference>
<comment type="caution">
    <text evidence="1">The sequence shown here is derived from an EMBL/GenBank/DDBJ whole genome shotgun (WGS) entry which is preliminary data.</text>
</comment>
<proteinExistence type="predicted"/>
<sequence length="98" mass="11633">MKFEDFKSEIEKIYDRFSVKRYDKDQIVMIGLTLQNRRANDIDIFIDEDISAFNIVIDGKGNRLLKVEIGFDVESLDILLNVLDLIKKYMQEEQEQQK</sequence>
<name>A0A1V9QLX3_9LACO</name>
<reference evidence="1 2" key="1">
    <citation type="submission" date="2017-03" db="EMBL/GenBank/DDBJ databases">
        <title>Phylogenomics and comparative genomics of Lactobacillus salivarius, a mammalian gut commensal.</title>
        <authorList>
            <person name="Harris H.M."/>
        </authorList>
    </citation>
    <scope>NUCLEOTIDE SEQUENCE [LARGE SCALE GENOMIC DNA]</scope>
    <source>
        <strain evidence="1 2">LMG 14477</strain>
    </source>
</reference>
<organism evidence="1 2">
    <name type="scientific">Ligilactobacillus salivarius</name>
    <dbReference type="NCBI Taxonomy" id="1624"/>
    <lineage>
        <taxon>Bacteria</taxon>
        <taxon>Bacillati</taxon>
        <taxon>Bacillota</taxon>
        <taxon>Bacilli</taxon>
        <taxon>Lactobacillales</taxon>
        <taxon>Lactobacillaceae</taxon>
        <taxon>Ligilactobacillus</taxon>
    </lineage>
</organism>
<protein>
    <submittedName>
        <fullName evidence="1">Uncharacterized protein</fullName>
    </submittedName>
</protein>
<accession>A0A1V9QLX3</accession>
<evidence type="ECO:0000313" key="1">
    <source>
        <dbReference type="EMBL" id="OQQ78495.1"/>
    </source>
</evidence>